<proteinExistence type="predicted"/>
<accession>A0A953IFS2</accession>
<reference evidence="2" key="1">
    <citation type="submission" date="2017-11" db="EMBL/GenBank/DDBJ databases">
        <title>Three new genomes from thermophilic consortium.</title>
        <authorList>
            <person name="Quaggio R."/>
            <person name="Amgarten D."/>
            <person name="Setubal J.C."/>
        </authorList>
    </citation>
    <scope>NUCLEOTIDE SEQUENCE</scope>
    <source>
        <strain evidence="2">ZCTH01-B2</strain>
    </source>
</reference>
<sequence>MIFLLPAIILVIWAQARVRSSFNEWSQVGT</sequence>
<gene>
    <name evidence="1" type="ORF">CWE10_21015</name>
    <name evidence="2" type="ORF">CWE10_21035</name>
</gene>
<evidence type="ECO:0000313" key="1">
    <source>
        <dbReference type="EMBL" id="MBY6278570.1"/>
    </source>
</evidence>
<feature type="non-terminal residue" evidence="2">
    <location>
        <position position="30"/>
    </location>
</feature>
<protein>
    <submittedName>
        <fullName evidence="2">Peptidase</fullName>
    </submittedName>
</protein>
<name>A0A953IFS2_SYMTR</name>
<dbReference type="AlphaFoldDB" id="A0A953IFS2"/>
<comment type="caution">
    <text evidence="2">The sequence shown here is derived from an EMBL/GenBank/DDBJ whole genome shotgun (WGS) entry which is preliminary data.</text>
</comment>
<dbReference type="Proteomes" id="UP000732377">
    <property type="component" value="Unassembled WGS sequence"/>
</dbReference>
<evidence type="ECO:0000313" key="3">
    <source>
        <dbReference type="Proteomes" id="UP000732377"/>
    </source>
</evidence>
<dbReference type="EMBL" id="PIUK01000608">
    <property type="protein sequence ID" value="MBY6278574.1"/>
    <property type="molecule type" value="Genomic_DNA"/>
</dbReference>
<dbReference type="EMBL" id="PIUK01000606">
    <property type="protein sequence ID" value="MBY6278570.1"/>
    <property type="molecule type" value="Genomic_DNA"/>
</dbReference>
<evidence type="ECO:0000313" key="2">
    <source>
        <dbReference type="EMBL" id="MBY6278574.1"/>
    </source>
</evidence>
<organism evidence="2 3">
    <name type="scientific">Symbiobacterium thermophilum</name>
    <dbReference type="NCBI Taxonomy" id="2734"/>
    <lineage>
        <taxon>Bacteria</taxon>
        <taxon>Bacillati</taxon>
        <taxon>Bacillota</taxon>
        <taxon>Clostridia</taxon>
        <taxon>Eubacteriales</taxon>
        <taxon>Symbiobacteriaceae</taxon>
        <taxon>Symbiobacterium</taxon>
    </lineage>
</organism>